<dbReference type="PANTHER" id="PTHR14094:SF9">
    <property type="entry name" value="SIGNAL RECOGNITION PARTICLE SUBUNIT SRP72"/>
    <property type="match status" value="1"/>
</dbReference>
<dbReference type="KEGG" id="atr:18441846"/>
<dbReference type="Gene3D" id="1.25.40.10">
    <property type="entry name" value="Tetratricopeptide repeat domain"/>
    <property type="match status" value="2"/>
</dbReference>
<keyword evidence="13" id="KW-1185">Reference proteome</keyword>
<dbReference type="PIRSF" id="PIRSF038922">
    <property type="entry name" value="SRP72"/>
    <property type="match status" value="1"/>
</dbReference>
<dbReference type="HOGENOM" id="CLU_013808_1_0_1"/>
<evidence type="ECO:0000256" key="9">
    <source>
        <dbReference type="PIRNR" id="PIRNR038922"/>
    </source>
</evidence>
<evidence type="ECO:0000256" key="10">
    <source>
        <dbReference type="SAM" id="MobiDB-lite"/>
    </source>
</evidence>
<reference evidence="13" key="1">
    <citation type="journal article" date="2013" name="Science">
        <title>The Amborella genome and the evolution of flowering plants.</title>
        <authorList>
            <consortium name="Amborella Genome Project"/>
        </authorList>
    </citation>
    <scope>NUCLEOTIDE SEQUENCE [LARGE SCALE GENOMIC DNA]</scope>
</reference>
<comment type="function">
    <text evidence="9">Component of the signal recognition particle (SRP) complex, a ribonucleoprotein complex that mediates the cotranslational targeting of secretory and membrane proteins to the endoplasmic reticulum (ER).</text>
</comment>
<dbReference type="InterPro" id="IPR031545">
    <property type="entry name" value="SRP72_TPR-like"/>
</dbReference>
<feature type="compositionally biased region" description="Basic and acidic residues" evidence="10">
    <location>
        <begin position="593"/>
        <end position="605"/>
    </location>
</feature>
<dbReference type="GO" id="GO:0006614">
    <property type="term" value="P:SRP-dependent cotranslational protein targeting to membrane"/>
    <property type="evidence" value="ECO:0000318"/>
    <property type="project" value="GO_Central"/>
</dbReference>
<sequence length="667" mass="72843">MTTKAKEKPKPPVTSIPSSPPPPLEDLFSNLYRHSQNSEFKQAVRVADQILSIAPGDEDAMRCKIVALIKSDDIDRALATVQASEKLPIDISFYKAYCLYRQNKLNEALEVLRGLEKNASVLQLEAQVLYRLGKTDACADSYEKLQKLKIDSLDLKTNIIAALISAGRASDVQGVVDPQKVTSSRSFELVYNTACSLIEKMKYSDAEKLLLAARRMGQEMLMEDDFAEEEIENELAPIAVQLAYVQQLMGQPQEALEAYTDILNHNLSDASSLAIATNNLIALKGAKDVSDGLKKLDRFIEKGAGSQRFQLAQGLELKLSSRQKEAIYANRLLLVLQANKLDQARELEAAISEMFCDTLISALLKASLLARENKATKAEETLEQFANRFPDKAKPALLALAQLAAASNHPLVAANSLSRIPEIQHLPAAVATCVALLERAGALDKAYALLDAALRQWSNSKADVPKLELIVYAAASFKLKHGLFVEAAKLYDEAVRRFGGVEALVGAVIAAARAGQIEMAESFEHKLRALSSVDVDSLEKSSGAGVMGKPIEVASLSIEEEEKAKARAKRRKRKRKPRYPKGFDPANPGPMPDPERWLPKRERSSYRPKRKDKRAAQVRGSQGSVVREGPAKGGGSQSGSHQSGNAEASTSNKAPVAGSKSRKKSRF</sequence>
<feature type="region of interest" description="Disordered" evidence="10">
    <location>
        <begin position="1"/>
        <end position="22"/>
    </location>
</feature>
<evidence type="ECO:0000256" key="8">
    <source>
        <dbReference type="ARBA" id="ARBA00023274"/>
    </source>
</evidence>
<feature type="compositionally biased region" description="Basic and acidic residues" evidence="10">
    <location>
        <begin position="1"/>
        <end position="10"/>
    </location>
</feature>
<dbReference type="InterPro" id="IPR011990">
    <property type="entry name" value="TPR-like_helical_dom_sf"/>
</dbReference>
<dbReference type="GO" id="GO:0005786">
    <property type="term" value="C:signal recognition particle, endoplasmic reticulum targeting"/>
    <property type="evidence" value="ECO:0000318"/>
    <property type="project" value="GO_Central"/>
</dbReference>
<dbReference type="STRING" id="13333.W1PU95"/>
<dbReference type="SUPFAM" id="SSF48452">
    <property type="entry name" value="TPR-like"/>
    <property type="match status" value="2"/>
</dbReference>
<dbReference type="PANTHER" id="PTHR14094">
    <property type="entry name" value="SIGNAL RECOGNITION PARTICLE 72"/>
    <property type="match status" value="1"/>
</dbReference>
<dbReference type="eggNOG" id="KOG2376">
    <property type="taxonomic scope" value="Eukaryota"/>
</dbReference>
<evidence type="ECO:0000313" key="13">
    <source>
        <dbReference type="Proteomes" id="UP000017836"/>
    </source>
</evidence>
<evidence type="ECO:0000256" key="6">
    <source>
        <dbReference type="ARBA" id="ARBA00022824"/>
    </source>
</evidence>
<evidence type="ECO:0000256" key="5">
    <source>
        <dbReference type="ARBA" id="ARBA00022490"/>
    </source>
</evidence>
<dbReference type="InterPro" id="IPR026270">
    <property type="entry name" value="SRP72"/>
</dbReference>
<evidence type="ECO:0000259" key="11">
    <source>
        <dbReference type="Pfam" id="PF08492"/>
    </source>
</evidence>
<feature type="compositionally biased region" description="Pro residues" evidence="10">
    <location>
        <begin position="11"/>
        <end position="22"/>
    </location>
</feature>
<keyword evidence="5 9" id="KW-0963">Cytoplasm</keyword>
<comment type="subcellular location">
    <subcellularLocation>
        <location evidence="2 9">Cytoplasm</location>
    </subcellularLocation>
    <subcellularLocation>
        <location evidence="1">Endoplasmic reticulum</location>
    </subcellularLocation>
</comment>
<proteinExistence type="inferred from homology"/>
<dbReference type="Pfam" id="PF17004">
    <property type="entry name" value="SRP_TPR_like"/>
    <property type="match status" value="1"/>
</dbReference>
<dbReference type="GO" id="GO:0005783">
    <property type="term" value="C:endoplasmic reticulum"/>
    <property type="evidence" value="ECO:0007669"/>
    <property type="project" value="UniProtKB-SubCell"/>
</dbReference>
<evidence type="ECO:0000256" key="7">
    <source>
        <dbReference type="ARBA" id="ARBA00023135"/>
    </source>
</evidence>
<evidence type="ECO:0000313" key="12">
    <source>
        <dbReference type="EMBL" id="ERN13602.1"/>
    </source>
</evidence>
<keyword evidence="7 9" id="KW-0733">Signal recognition particle</keyword>
<dbReference type="InterPro" id="IPR019734">
    <property type="entry name" value="TPR_rpt"/>
</dbReference>
<name>W1PU95_AMBTC</name>
<comment type="similarity">
    <text evidence="3 9">Belongs to the SRP72 family.</text>
</comment>
<gene>
    <name evidence="12" type="ORF">AMTR_s00049p00056110</name>
</gene>
<dbReference type="Proteomes" id="UP000017836">
    <property type="component" value="Unassembled WGS sequence"/>
</dbReference>
<keyword evidence="8 9" id="KW-0687">Ribonucleoprotein</keyword>
<evidence type="ECO:0000256" key="2">
    <source>
        <dbReference type="ARBA" id="ARBA00004496"/>
    </source>
</evidence>
<evidence type="ECO:0000256" key="1">
    <source>
        <dbReference type="ARBA" id="ARBA00004240"/>
    </source>
</evidence>
<dbReference type="FunFam" id="1.25.40.10:FF:001600">
    <property type="entry name" value="Signal recognition particle subunit SRP72"/>
    <property type="match status" value="1"/>
</dbReference>
<dbReference type="InterPro" id="IPR013699">
    <property type="entry name" value="Signal_recog_part_SRP72_RNA-bd"/>
</dbReference>
<dbReference type="OMA" id="NDMKVLA"/>
<feature type="domain" description="Signal recognition particle SRP72 subunit RNA-binding" evidence="11">
    <location>
        <begin position="559"/>
        <end position="608"/>
    </location>
</feature>
<evidence type="ECO:0000256" key="4">
    <source>
        <dbReference type="ARBA" id="ARBA00018350"/>
    </source>
</evidence>
<keyword evidence="6" id="KW-0256">Endoplasmic reticulum</keyword>
<dbReference type="AlphaFoldDB" id="W1PU95"/>
<dbReference type="Pfam" id="PF08492">
    <property type="entry name" value="SRP72"/>
    <property type="match status" value="1"/>
</dbReference>
<feature type="compositionally biased region" description="Basic residues" evidence="10">
    <location>
        <begin position="566"/>
        <end position="579"/>
    </location>
</feature>
<evidence type="ECO:0000256" key="3">
    <source>
        <dbReference type="ARBA" id="ARBA00007676"/>
    </source>
</evidence>
<feature type="region of interest" description="Disordered" evidence="10">
    <location>
        <begin position="564"/>
        <end position="667"/>
    </location>
</feature>
<protein>
    <recommendedName>
        <fullName evidence="4 9">Signal recognition particle subunit SRP72</fullName>
    </recommendedName>
</protein>
<dbReference type="GO" id="GO:0008312">
    <property type="term" value="F:7S RNA binding"/>
    <property type="evidence" value="ECO:0000318"/>
    <property type="project" value="GO_Central"/>
</dbReference>
<dbReference type="Gramene" id="ERN13602">
    <property type="protein sequence ID" value="ERN13602"/>
    <property type="gene ID" value="AMTR_s00049p00056110"/>
</dbReference>
<dbReference type="OrthoDB" id="5421607at2759"/>
<organism evidence="12 13">
    <name type="scientific">Amborella trichopoda</name>
    <dbReference type="NCBI Taxonomy" id="13333"/>
    <lineage>
        <taxon>Eukaryota</taxon>
        <taxon>Viridiplantae</taxon>
        <taxon>Streptophyta</taxon>
        <taxon>Embryophyta</taxon>
        <taxon>Tracheophyta</taxon>
        <taxon>Spermatophyta</taxon>
        <taxon>Magnoliopsida</taxon>
        <taxon>Amborellales</taxon>
        <taxon>Amborellaceae</taxon>
        <taxon>Amborella</taxon>
    </lineage>
</organism>
<dbReference type="EMBL" id="KI392567">
    <property type="protein sequence ID" value="ERN13602.1"/>
    <property type="molecule type" value="Genomic_DNA"/>
</dbReference>
<dbReference type="Pfam" id="PF13174">
    <property type="entry name" value="TPR_6"/>
    <property type="match status" value="1"/>
</dbReference>
<accession>W1PU95</accession>